<keyword evidence="5" id="KW-0411">Iron-sulfur</keyword>
<dbReference type="InterPro" id="IPR012675">
    <property type="entry name" value="Beta-grasp_dom_sf"/>
</dbReference>
<evidence type="ECO:0000313" key="8">
    <source>
        <dbReference type="EMBL" id="KAK3584249.1"/>
    </source>
</evidence>
<dbReference type="PANTHER" id="PTHR23426:SF65">
    <property type="entry name" value="FERREDOXIN-2, MITOCHONDRIAL"/>
    <property type="match status" value="1"/>
</dbReference>
<dbReference type="PRINTS" id="PR00355">
    <property type="entry name" value="ADRENODOXIN"/>
</dbReference>
<comment type="caution">
    <text evidence="8">The sequence shown here is derived from an EMBL/GenBank/DDBJ whole genome shotgun (WGS) entry which is preliminary data.</text>
</comment>
<keyword evidence="4" id="KW-0408">Iron</keyword>
<reference evidence="8" key="2">
    <citation type="journal article" date="2021" name="Genome Biol. Evol.">
        <title>Developing a high-quality reference genome for a parasitic bivalve with doubly uniparental inheritance (Bivalvia: Unionida).</title>
        <authorList>
            <person name="Smith C.H."/>
        </authorList>
    </citation>
    <scope>NUCLEOTIDE SEQUENCE</scope>
    <source>
        <strain evidence="8">CHS0354</strain>
        <tissue evidence="8">Mantle</tissue>
    </source>
</reference>
<comment type="similarity">
    <text evidence="1">Belongs to the adrenodoxin/putidaredoxin family.</text>
</comment>
<dbReference type="PANTHER" id="PTHR23426">
    <property type="entry name" value="FERREDOXIN/ADRENODOXIN"/>
    <property type="match status" value="1"/>
</dbReference>
<evidence type="ECO:0000256" key="5">
    <source>
        <dbReference type="ARBA" id="ARBA00023014"/>
    </source>
</evidence>
<evidence type="ECO:0000256" key="4">
    <source>
        <dbReference type="ARBA" id="ARBA00023004"/>
    </source>
</evidence>
<dbReference type="Pfam" id="PF02698">
    <property type="entry name" value="DUF218"/>
    <property type="match status" value="1"/>
</dbReference>
<evidence type="ECO:0000313" key="9">
    <source>
        <dbReference type="Proteomes" id="UP001195483"/>
    </source>
</evidence>
<evidence type="ECO:0000259" key="7">
    <source>
        <dbReference type="PROSITE" id="PS51085"/>
    </source>
</evidence>
<dbReference type="AlphaFoldDB" id="A0AAE0VNC7"/>
<evidence type="ECO:0000256" key="2">
    <source>
        <dbReference type="ARBA" id="ARBA00022714"/>
    </source>
</evidence>
<dbReference type="CDD" id="cd06259">
    <property type="entry name" value="YdcF-like"/>
    <property type="match status" value="1"/>
</dbReference>
<dbReference type="CDD" id="cd00207">
    <property type="entry name" value="fer2"/>
    <property type="match status" value="1"/>
</dbReference>
<dbReference type="GO" id="GO:0140647">
    <property type="term" value="P:P450-containing electron transport chain"/>
    <property type="evidence" value="ECO:0007669"/>
    <property type="project" value="InterPro"/>
</dbReference>
<dbReference type="InterPro" id="IPR001041">
    <property type="entry name" value="2Fe-2S_ferredoxin-type"/>
</dbReference>
<dbReference type="InterPro" id="IPR014729">
    <property type="entry name" value="Rossmann-like_a/b/a_fold"/>
</dbReference>
<keyword evidence="9" id="KW-1185">Reference proteome</keyword>
<dbReference type="InterPro" id="IPR001055">
    <property type="entry name" value="Adrenodoxin-like"/>
</dbReference>
<dbReference type="InterPro" id="IPR003848">
    <property type="entry name" value="DUF218"/>
</dbReference>
<evidence type="ECO:0000256" key="1">
    <source>
        <dbReference type="ARBA" id="ARBA00010914"/>
    </source>
</evidence>
<keyword evidence="3" id="KW-0479">Metal-binding</keyword>
<dbReference type="GO" id="GO:0005829">
    <property type="term" value="C:cytosol"/>
    <property type="evidence" value="ECO:0007669"/>
    <property type="project" value="TreeGrafter"/>
</dbReference>
<dbReference type="Proteomes" id="UP001195483">
    <property type="component" value="Unassembled WGS sequence"/>
</dbReference>
<evidence type="ECO:0000256" key="3">
    <source>
        <dbReference type="ARBA" id="ARBA00022723"/>
    </source>
</evidence>
<dbReference type="GO" id="GO:0046872">
    <property type="term" value="F:metal ion binding"/>
    <property type="evidence" value="ECO:0007669"/>
    <property type="project" value="UniProtKB-KW"/>
</dbReference>
<dbReference type="GO" id="GO:0009055">
    <property type="term" value="F:electron transfer activity"/>
    <property type="evidence" value="ECO:0007669"/>
    <property type="project" value="TreeGrafter"/>
</dbReference>
<dbReference type="GO" id="GO:0051537">
    <property type="term" value="F:2 iron, 2 sulfur cluster binding"/>
    <property type="evidence" value="ECO:0007669"/>
    <property type="project" value="UniProtKB-KW"/>
</dbReference>
<proteinExistence type="inferred from homology"/>
<feature type="domain" description="2Fe-2S ferredoxin-type" evidence="7">
    <location>
        <begin position="126"/>
        <end position="233"/>
    </location>
</feature>
<dbReference type="SUPFAM" id="SSF54292">
    <property type="entry name" value="2Fe-2S ferredoxin-like"/>
    <property type="match status" value="1"/>
</dbReference>
<protein>
    <recommendedName>
        <fullName evidence="7">2Fe-2S ferredoxin-type domain-containing protein</fullName>
    </recommendedName>
</protein>
<reference evidence="8" key="1">
    <citation type="journal article" date="2021" name="Genome Biol. Evol.">
        <title>A High-Quality Reference Genome for a Parasitic Bivalve with Doubly Uniparental Inheritance (Bivalvia: Unionida).</title>
        <authorList>
            <person name="Smith C.H."/>
        </authorList>
    </citation>
    <scope>NUCLEOTIDE SEQUENCE</scope>
    <source>
        <strain evidence="8">CHS0354</strain>
    </source>
</reference>
<organism evidence="8 9">
    <name type="scientific">Potamilus streckersoni</name>
    <dbReference type="NCBI Taxonomy" id="2493646"/>
    <lineage>
        <taxon>Eukaryota</taxon>
        <taxon>Metazoa</taxon>
        <taxon>Spiralia</taxon>
        <taxon>Lophotrochozoa</taxon>
        <taxon>Mollusca</taxon>
        <taxon>Bivalvia</taxon>
        <taxon>Autobranchia</taxon>
        <taxon>Heteroconchia</taxon>
        <taxon>Palaeoheterodonta</taxon>
        <taxon>Unionida</taxon>
        <taxon>Unionoidea</taxon>
        <taxon>Unionidae</taxon>
        <taxon>Ambleminae</taxon>
        <taxon>Lampsilini</taxon>
        <taxon>Potamilus</taxon>
    </lineage>
</organism>
<sequence>MYLLEHSVSAPEKYDEGYNYAVILSGFVDLEQPIRESIPEFGDGIDRLLAAVPLIRENRTDKLILSGGNGSLERGLPGEAQLNADFLIRYMNVPAERIIVENESKNTRNLSRKLRVPVASRPKKAYKITIQNTGDVIEVDPNMPEGKHGLPCSILHITEEMHEDLIDHACGGVQACSTCHIYIVKGFDSCNEASDREEDYLDKARGRKLISRLACCCVPDGSEDIVIEVPKWNVNAVKEGH</sequence>
<dbReference type="PROSITE" id="PS51085">
    <property type="entry name" value="2FE2S_FER_2"/>
    <property type="match status" value="1"/>
</dbReference>
<dbReference type="Pfam" id="PF00111">
    <property type="entry name" value="Fer2"/>
    <property type="match status" value="1"/>
</dbReference>
<evidence type="ECO:0000256" key="6">
    <source>
        <dbReference type="ARBA" id="ARBA00034078"/>
    </source>
</evidence>
<gene>
    <name evidence="8" type="ORF">CHS0354_035330</name>
</gene>
<accession>A0AAE0VNC7</accession>
<reference evidence="8" key="3">
    <citation type="submission" date="2023-05" db="EMBL/GenBank/DDBJ databases">
        <authorList>
            <person name="Smith C.H."/>
        </authorList>
    </citation>
    <scope>NUCLEOTIDE SEQUENCE</scope>
    <source>
        <strain evidence="8">CHS0354</strain>
        <tissue evidence="8">Mantle</tissue>
    </source>
</reference>
<name>A0AAE0VNC7_9BIVA</name>
<dbReference type="InterPro" id="IPR036010">
    <property type="entry name" value="2Fe-2S_ferredoxin-like_sf"/>
</dbReference>
<keyword evidence="2" id="KW-0001">2Fe-2S</keyword>
<dbReference type="Gene3D" id="3.10.20.30">
    <property type="match status" value="1"/>
</dbReference>
<dbReference type="Gene3D" id="3.40.50.620">
    <property type="entry name" value="HUPs"/>
    <property type="match status" value="1"/>
</dbReference>
<comment type="cofactor">
    <cofactor evidence="6">
        <name>[2Fe-2S] cluster</name>
        <dbReference type="ChEBI" id="CHEBI:190135"/>
    </cofactor>
</comment>
<dbReference type="EMBL" id="JAEAOA010002069">
    <property type="protein sequence ID" value="KAK3584249.1"/>
    <property type="molecule type" value="Genomic_DNA"/>
</dbReference>